<feature type="domain" description="DNA-binding protein H-NS-like C-terminal" evidence="2">
    <location>
        <begin position="57"/>
        <end position="102"/>
    </location>
</feature>
<dbReference type="InterPro" id="IPR037150">
    <property type="entry name" value="H-NS_C_dom_sf"/>
</dbReference>
<dbReference type="SUPFAM" id="SSF81273">
    <property type="entry name" value="H-NS histone-like proteins"/>
    <property type="match status" value="1"/>
</dbReference>
<feature type="region of interest" description="Disordered" evidence="1">
    <location>
        <begin position="59"/>
        <end position="79"/>
    </location>
</feature>
<dbReference type="GO" id="GO:0003677">
    <property type="term" value="F:DNA binding"/>
    <property type="evidence" value="ECO:0007669"/>
    <property type="project" value="InterPro"/>
</dbReference>
<evidence type="ECO:0000313" key="3">
    <source>
        <dbReference type="EMBL" id="SPF77839.1"/>
    </source>
</evidence>
<accession>A0A2R8APP2</accession>
<dbReference type="EMBL" id="OMOJ01000001">
    <property type="protein sequence ID" value="SPF77839.1"/>
    <property type="molecule type" value="Genomic_DNA"/>
</dbReference>
<protein>
    <submittedName>
        <fullName evidence="3">Trans-acting regulatory protein HvrA</fullName>
    </submittedName>
</protein>
<dbReference type="Proteomes" id="UP000244904">
    <property type="component" value="Unassembled WGS sequence"/>
</dbReference>
<sequence length="102" mass="11222">MNIDLESLSKEELEKLKADVDKALKTIDVRRKAEAKKAAESIAKEFGYTLGDLLEEGKGGSKGAPKYRNPANLEQTWTGRGRKPGWVIEALAAGKSMDEMEI</sequence>
<organism evidence="3 4">
    <name type="scientific">Pseudoprimorskyibacter insulae</name>
    <dbReference type="NCBI Taxonomy" id="1695997"/>
    <lineage>
        <taxon>Bacteria</taxon>
        <taxon>Pseudomonadati</taxon>
        <taxon>Pseudomonadota</taxon>
        <taxon>Alphaproteobacteria</taxon>
        <taxon>Rhodobacterales</taxon>
        <taxon>Paracoccaceae</taxon>
        <taxon>Pseudoprimorskyibacter</taxon>
    </lineage>
</organism>
<name>A0A2R8APP2_9RHOB</name>
<evidence type="ECO:0000256" key="1">
    <source>
        <dbReference type="SAM" id="MobiDB-lite"/>
    </source>
</evidence>
<dbReference type="RefSeq" id="WP_108884525.1">
    <property type="nucleotide sequence ID" value="NZ_OMOJ01000001.1"/>
</dbReference>
<dbReference type="SMART" id="SM00528">
    <property type="entry name" value="HNS"/>
    <property type="match status" value="1"/>
</dbReference>
<reference evidence="4" key="1">
    <citation type="submission" date="2018-03" db="EMBL/GenBank/DDBJ databases">
        <authorList>
            <person name="Rodrigo-Torres L."/>
            <person name="Arahal R. D."/>
            <person name="Lucena T."/>
        </authorList>
    </citation>
    <scope>NUCLEOTIDE SEQUENCE [LARGE SCALE GENOMIC DNA]</scope>
    <source>
        <strain evidence="4">CECT 8871</strain>
    </source>
</reference>
<dbReference type="Pfam" id="PF00816">
    <property type="entry name" value="Histone_HNS"/>
    <property type="match status" value="1"/>
</dbReference>
<gene>
    <name evidence="3" type="primary">hvrA</name>
    <name evidence="3" type="ORF">PRI8871_00425</name>
</gene>
<keyword evidence="4" id="KW-1185">Reference proteome</keyword>
<dbReference type="OrthoDB" id="5297879at2"/>
<evidence type="ECO:0000259" key="2">
    <source>
        <dbReference type="SMART" id="SM00528"/>
    </source>
</evidence>
<evidence type="ECO:0000313" key="4">
    <source>
        <dbReference type="Proteomes" id="UP000244904"/>
    </source>
</evidence>
<dbReference type="Gene3D" id="4.10.430.10">
    <property type="entry name" value="Histone-like protein H-NS, C-terminal domain"/>
    <property type="match status" value="1"/>
</dbReference>
<dbReference type="InterPro" id="IPR027444">
    <property type="entry name" value="H-NS_C_dom"/>
</dbReference>
<proteinExistence type="predicted"/>
<dbReference type="AlphaFoldDB" id="A0A2R8APP2"/>